<keyword evidence="7" id="KW-1185">Reference proteome</keyword>
<accession>A0A6L9EDV4</accession>
<evidence type="ECO:0000313" key="7">
    <source>
        <dbReference type="Proteomes" id="UP000475249"/>
    </source>
</evidence>
<feature type="domain" description="GH26" evidence="5">
    <location>
        <begin position="70"/>
        <end position="364"/>
    </location>
</feature>
<dbReference type="RefSeq" id="WP_161435910.1">
    <property type="nucleotide sequence ID" value="NZ_WXYO01000005.1"/>
</dbReference>
<keyword evidence="2 4" id="KW-0378">Hydrolase</keyword>
<dbReference type="AlphaFoldDB" id="A0A6L9EDV4"/>
<dbReference type="Proteomes" id="UP000475249">
    <property type="component" value="Unassembled WGS sequence"/>
</dbReference>
<protein>
    <recommendedName>
        <fullName evidence="5">GH26 domain-containing protein</fullName>
    </recommendedName>
</protein>
<evidence type="ECO:0000313" key="6">
    <source>
        <dbReference type="EMBL" id="NAS12886.1"/>
    </source>
</evidence>
<proteinExistence type="inferred from homology"/>
<dbReference type="PANTHER" id="PTHR40079:SF4">
    <property type="entry name" value="GH26 DOMAIN-CONTAINING PROTEIN-RELATED"/>
    <property type="match status" value="1"/>
</dbReference>
<dbReference type="SUPFAM" id="SSF51445">
    <property type="entry name" value="(Trans)glycosidases"/>
    <property type="match status" value="1"/>
</dbReference>
<comment type="similarity">
    <text evidence="1 4">Belongs to the glycosyl hydrolase 26 family.</text>
</comment>
<evidence type="ECO:0000256" key="4">
    <source>
        <dbReference type="PROSITE-ProRule" id="PRU01100"/>
    </source>
</evidence>
<dbReference type="PANTHER" id="PTHR40079">
    <property type="entry name" value="MANNAN ENDO-1,4-BETA-MANNOSIDASE E-RELATED"/>
    <property type="match status" value="1"/>
</dbReference>
<dbReference type="InterPro" id="IPR017853">
    <property type="entry name" value="GH"/>
</dbReference>
<evidence type="ECO:0000256" key="2">
    <source>
        <dbReference type="ARBA" id="ARBA00022801"/>
    </source>
</evidence>
<keyword evidence="3 4" id="KW-0326">Glycosidase</keyword>
<evidence type="ECO:0000256" key="3">
    <source>
        <dbReference type="ARBA" id="ARBA00023295"/>
    </source>
</evidence>
<dbReference type="Gene3D" id="3.20.20.80">
    <property type="entry name" value="Glycosidases"/>
    <property type="match status" value="1"/>
</dbReference>
<dbReference type="InterPro" id="IPR022790">
    <property type="entry name" value="GH26_dom"/>
</dbReference>
<dbReference type="GO" id="GO:0016985">
    <property type="term" value="F:mannan endo-1,4-beta-mannosidase activity"/>
    <property type="evidence" value="ECO:0007669"/>
    <property type="project" value="InterPro"/>
</dbReference>
<evidence type="ECO:0000256" key="1">
    <source>
        <dbReference type="ARBA" id="ARBA00007754"/>
    </source>
</evidence>
<comment type="caution">
    <text evidence="6">The sequence shown here is derived from an EMBL/GenBank/DDBJ whole genome shotgun (WGS) entry which is preliminary data.</text>
</comment>
<organism evidence="6 7">
    <name type="scientific">Poritiphilus flavus</name>
    <dbReference type="NCBI Taxonomy" id="2697053"/>
    <lineage>
        <taxon>Bacteria</taxon>
        <taxon>Pseudomonadati</taxon>
        <taxon>Bacteroidota</taxon>
        <taxon>Flavobacteriia</taxon>
        <taxon>Flavobacteriales</taxon>
        <taxon>Flavobacteriaceae</taxon>
        <taxon>Poritiphilus</taxon>
    </lineage>
</organism>
<dbReference type="GO" id="GO:0006080">
    <property type="term" value="P:substituted mannan metabolic process"/>
    <property type="evidence" value="ECO:0007669"/>
    <property type="project" value="InterPro"/>
</dbReference>
<feature type="active site" description="Proton donor" evidence="4">
    <location>
        <position position="199"/>
    </location>
</feature>
<dbReference type="EMBL" id="WXYO01000005">
    <property type="protein sequence ID" value="NAS12886.1"/>
    <property type="molecule type" value="Genomic_DNA"/>
</dbReference>
<reference evidence="6 7" key="1">
    <citation type="submission" date="2020-01" db="EMBL/GenBank/DDBJ databases">
        <title>Bacteria diversity of Porities sp.</title>
        <authorList>
            <person name="Wang G."/>
        </authorList>
    </citation>
    <scope>NUCLEOTIDE SEQUENCE [LARGE SCALE GENOMIC DNA]</scope>
    <source>
        <strain evidence="6 7">R33</strain>
    </source>
</reference>
<evidence type="ECO:0000259" key="5">
    <source>
        <dbReference type="PROSITE" id="PS51764"/>
    </source>
</evidence>
<gene>
    <name evidence="6" type="ORF">GTQ38_12780</name>
</gene>
<dbReference type="Pfam" id="PF02156">
    <property type="entry name" value="Glyco_hydro_26"/>
    <property type="match status" value="1"/>
</dbReference>
<dbReference type="PROSITE" id="PS51764">
    <property type="entry name" value="GH26"/>
    <property type="match status" value="1"/>
</dbReference>
<name>A0A6L9EDV4_9FLAO</name>
<dbReference type="InterPro" id="IPR000805">
    <property type="entry name" value="Glyco_hydro_26"/>
</dbReference>
<sequence>MALHIKKKPTTTRMIFINRGNPQLSIYHLTLTLLFLISTCVELSGQDNNKLTTDQITDEMVSRIHTAIDPEFIYEYEQTKFVPPEDKTLLIMGQTVEGITEYMDNFPNQPIPGGWAAYWAISEFKGVTETHKNESGTSQNHQMLIDKFPNTVIQSAMWMVGKWNIAKFAANGDYDRVIKKYSNWAKSAKRPIYLRIGYEFDGPHNELDPEEYVKAYRNIVDVIRKKGVDNIAFVWHSYASKPYKDYPLSAWYPGDEYVDWVAISVFGHAYAGTDFGPDCDNVLKFAKEHKKPVMIAESNPIKGIDKESADVWDDWFVNLFSFAYSKNIKAISFINEDWTRTRIPGISEWKDSRLYNNEQVSRAWFKETEKNRYLKQSEELYKQLGYNKQ</sequence>
<feature type="active site" description="Nucleophile" evidence="4">
    <location>
        <position position="297"/>
    </location>
</feature>